<reference evidence="2 3" key="1">
    <citation type="submission" date="2019-02" db="EMBL/GenBank/DDBJ databases">
        <title>Prokaryotic population dynamics and viral predation in marine succession experiment using metagenomics: the confinement effect.</title>
        <authorList>
            <person name="Haro-Moreno J.M."/>
            <person name="Rodriguez-Valera F."/>
            <person name="Lopez-Perez M."/>
        </authorList>
    </citation>
    <scope>NUCLEOTIDE SEQUENCE [LARGE SCALE GENOMIC DNA]</scope>
    <source>
        <strain evidence="2">MED-G157</strain>
    </source>
</reference>
<organism evidence="2 3">
    <name type="scientific">OM182 bacterium</name>
    <dbReference type="NCBI Taxonomy" id="2510334"/>
    <lineage>
        <taxon>Bacteria</taxon>
        <taxon>Pseudomonadati</taxon>
        <taxon>Pseudomonadota</taxon>
        <taxon>Gammaproteobacteria</taxon>
        <taxon>OMG group</taxon>
        <taxon>OM182 clade</taxon>
    </lineage>
</organism>
<dbReference type="NCBIfam" id="TIGR02823">
    <property type="entry name" value="oxido_YhdH"/>
    <property type="match status" value="1"/>
</dbReference>
<evidence type="ECO:0000313" key="3">
    <source>
        <dbReference type="Proteomes" id="UP000316199"/>
    </source>
</evidence>
<dbReference type="EMBL" id="SHAG01000058">
    <property type="protein sequence ID" value="RZO74855.1"/>
    <property type="molecule type" value="Genomic_DNA"/>
</dbReference>
<dbReference type="InterPro" id="IPR014188">
    <property type="entry name" value="Acrylyl-CoA_reductase_AcuI"/>
</dbReference>
<dbReference type="InterPro" id="IPR020843">
    <property type="entry name" value="ER"/>
</dbReference>
<dbReference type="SUPFAM" id="SSF50129">
    <property type="entry name" value="GroES-like"/>
    <property type="match status" value="1"/>
</dbReference>
<proteinExistence type="predicted"/>
<evidence type="ECO:0000313" key="2">
    <source>
        <dbReference type="EMBL" id="RZO74855.1"/>
    </source>
</evidence>
<dbReference type="InterPro" id="IPR013154">
    <property type="entry name" value="ADH-like_N"/>
</dbReference>
<accession>A0A520RXD7</accession>
<dbReference type="Pfam" id="PF00107">
    <property type="entry name" value="ADH_zinc_N"/>
    <property type="match status" value="1"/>
</dbReference>
<dbReference type="GO" id="GO:0043958">
    <property type="term" value="F:acryloyl-CoA reductase (NADH) activity"/>
    <property type="evidence" value="ECO:0007669"/>
    <property type="project" value="UniProtKB-EC"/>
</dbReference>
<keyword evidence="2" id="KW-0560">Oxidoreductase</keyword>
<dbReference type="InterPro" id="IPR011032">
    <property type="entry name" value="GroES-like_sf"/>
</dbReference>
<dbReference type="GO" id="GO:0043957">
    <property type="term" value="F:acryloyl-CoA reductase (NADPH) activity"/>
    <property type="evidence" value="ECO:0007669"/>
    <property type="project" value="TreeGrafter"/>
</dbReference>
<feature type="domain" description="Enoyl reductase (ER)" evidence="1">
    <location>
        <begin position="15"/>
        <end position="326"/>
    </location>
</feature>
<dbReference type="SMART" id="SM00829">
    <property type="entry name" value="PKS_ER"/>
    <property type="match status" value="1"/>
</dbReference>
<gene>
    <name evidence="2" type="ORF">EVA68_08315</name>
</gene>
<protein>
    <submittedName>
        <fullName evidence="2">Acryloyl-CoA reductase</fullName>
        <ecNumber evidence="2">1.3.1.95</ecNumber>
    </submittedName>
</protein>
<dbReference type="Proteomes" id="UP000316199">
    <property type="component" value="Unassembled WGS sequence"/>
</dbReference>
<dbReference type="PANTHER" id="PTHR43677">
    <property type="entry name" value="SHORT-CHAIN DEHYDROGENASE/REDUCTASE"/>
    <property type="match status" value="1"/>
</dbReference>
<dbReference type="AlphaFoldDB" id="A0A520RXD7"/>
<dbReference type="Gene3D" id="3.90.180.10">
    <property type="entry name" value="Medium-chain alcohol dehydrogenases, catalytic domain"/>
    <property type="match status" value="1"/>
</dbReference>
<dbReference type="InterPro" id="IPR051397">
    <property type="entry name" value="Zn-ADH-like_protein"/>
</dbReference>
<dbReference type="Gene3D" id="3.40.50.720">
    <property type="entry name" value="NAD(P)-binding Rossmann-like Domain"/>
    <property type="match status" value="1"/>
</dbReference>
<sequence length="329" mass="34944">MTLFNALWVEKTEEGYIQSIIERSIDDLPEGEVLIKVAYSSLNYKDALSAKGIPGVTRNYPHTPGIDAAGLVVSSTDPSFSEGDSVICIGFDLGMNTSGGFGEYVRVPGDWLTLLPNGLTLRESMILGTAGFTAALCVGKLERMRAVPEDGPVFVTGATGGVGSVAVALLAKIGFEVVAITGKSDKSDYLKSLGAASIVMREELQQENAKPLLATTYSHGIDTVGGNILSNLIKSVRYSGSVAVCGLVASPKFEATVLPFILRGINVLGIDSVTLPISEKSETWERLSSEWKLDTLDALSREIKLEQASGEIDKIFSGKIAGRTLIAHN</sequence>
<dbReference type="Pfam" id="PF08240">
    <property type="entry name" value="ADH_N"/>
    <property type="match status" value="1"/>
</dbReference>
<dbReference type="InterPro" id="IPR013149">
    <property type="entry name" value="ADH-like_C"/>
</dbReference>
<dbReference type="InterPro" id="IPR036291">
    <property type="entry name" value="NAD(P)-bd_dom_sf"/>
</dbReference>
<dbReference type="PANTHER" id="PTHR43677:SF1">
    <property type="entry name" value="ACRYLYL-COA REDUCTASE ACUI-RELATED"/>
    <property type="match status" value="1"/>
</dbReference>
<evidence type="ECO:0000259" key="1">
    <source>
        <dbReference type="SMART" id="SM00829"/>
    </source>
</evidence>
<dbReference type="CDD" id="cd05280">
    <property type="entry name" value="MDR_yhdh_yhfp"/>
    <property type="match status" value="1"/>
</dbReference>
<dbReference type="EC" id="1.3.1.95" evidence="2"/>
<dbReference type="SUPFAM" id="SSF51735">
    <property type="entry name" value="NAD(P)-binding Rossmann-fold domains"/>
    <property type="match status" value="1"/>
</dbReference>
<name>A0A520RXD7_9GAMM</name>
<comment type="caution">
    <text evidence="2">The sequence shown here is derived from an EMBL/GenBank/DDBJ whole genome shotgun (WGS) entry which is preliminary data.</text>
</comment>